<keyword evidence="1" id="KW-0812">Transmembrane</keyword>
<dbReference type="AlphaFoldDB" id="A0A173V4X0"/>
<name>A0A173V4X0_EUBRA</name>
<proteinExistence type="predicted"/>
<keyword evidence="1" id="KW-1133">Transmembrane helix</keyword>
<protein>
    <submittedName>
        <fullName evidence="2">5-bromo-4-chloroindolyl phosphate hydrolysis protein</fullName>
    </submittedName>
</protein>
<organism evidence="2 3">
    <name type="scientific">Eubacterium ramulus</name>
    <dbReference type="NCBI Taxonomy" id="39490"/>
    <lineage>
        <taxon>Bacteria</taxon>
        <taxon>Bacillati</taxon>
        <taxon>Bacillota</taxon>
        <taxon>Clostridia</taxon>
        <taxon>Eubacteriales</taxon>
        <taxon>Eubacteriaceae</taxon>
        <taxon>Eubacterium</taxon>
    </lineage>
</organism>
<accession>A0A173V4X0</accession>
<dbReference type="RefSeq" id="WP_055290799.1">
    <property type="nucleotide sequence ID" value="NZ_CBCTYR010000035.1"/>
</dbReference>
<dbReference type="EMBL" id="CYYA01000022">
    <property type="protein sequence ID" value="CUN22389.1"/>
    <property type="molecule type" value="Genomic_DNA"/>
</dbReference>
<dbReference type="STRING" id="39490.ERS852448_02543"/>
<evidence type="ECO:0000256" key="1">
    <source>
        <dbReference type="SAM" id="Phobius"/>
    </source>
</evidence>
<feature type="transmembrane region" description="Helical" evidence="1">
    <location>
        <begin position="93"/>
        <end position="117"/>
    </location>
</feature>
<dbReference type="OrthoDB" id="9782052at2"/>
<dbReference type="Pfam" id="PF10112">
    <property type="entry name" value="Halogen_Hydrol"/>
    <property type="match status" value="1"/>
</dbReference>
<evidence type="ECO:0000313" key="3">
    <source>
        <dbReference type="Proteomes" id="UP000095492"/>
    </source>
</evidence>
<sequence length="391" mass="44393">MSDTNWNDVGDKIKDAVDSAISTGDFSNLSRSIGDVINDTIDNVKDSVKTAAQQNKKTYSANPYYKTIHTESAPEQPQPPALYNKRPGGQAGAIISMALGYSVGIFTLAGVISFIALSAAVSHMFLVPLIIFGILAAGGFYLGTRGTKKIRLLNRYRSYVRQIDHRLSIPIQQLADRAHKSVSFVAKDLQNMINQRLFYEAHVDTQDNYFLLSDQAYEDYRSARLKYYEQKKIIEKEQEKHKVSDECQKLIDEGQSYIRHIRECNDDIPGEEISRKLDKMEQLVQRIFDEVRIHPEVAPDLQKMMDYYLPTTSKLLDAYRELDKQPVAGDNIRSTKAEIEQTVDTLNVAFEKLLDSLFVDRAWDISSDISVLNTMLAQEGLKEDDFTLNNK</sequence>
<dbReference type="InterPro" id="IPR018770">
    <property type="entry name" value="ChloroindolylP_hydrolase"/>
</dbReference>
<dbReference type="GeneID" id="97390150"/>
<gene>
    <name evidence="2" type="ORF">ERS852448_02543</name>
</gene>
<feature type="transmembrane region" description="Helical" evidence="1">
    <location>
        <begin position="123"/>
        <end position="143"/>
    </location>
</feature>
<keyword evidence="1" id="KW-0472">Membrane</keyword>
<evidence type="ECO:0000313" key="2">
    <source>
        <dbReference type="EMBL" id="CUN22389.1"/>
    </source>
</evidence>
<dbReference type="Proteomes" id="UP000095492">
    <property type="component" value="Unassembled WGS sequence"/>
</dbReference>
<reference evidence="2 3" key="1">
    <citation type="submission" date="2015-09" db="EMBL/GenBank/DDBJ databases">
        <authorList>
            <consortium name="Pathogen Informatics"/>
        </authorList>
    </citation>
    <scope>NUCLEOTIDE SEQUENCE [LARGE SCALE GENOMIC DNA]</scope>
    <source>
        <strain evidence="2 3">2789STDY5608891</strain>
    </source>
</reference>